<protein>
    <submittedName>
        <fullName evidence="1">Uncharacterized protein</fullName>
    </submittedName>
</protein>
<name>A0A150NC38_GEOSE</name>
<comment type="caution">
    <text evidence="1">The sequence shown here is derived from an EMBL/GenBank/DDBJ whole genome shotgun (WGS) entry which is preliminary data.</text>
</comment>
<evidence type="ECO:0000313" key="1">
    <source>
        <dbReference type="EMBL" id="KYD34267.1"/>
    </source>
</evidence>
<gene>
    <name evidence="1" type="ORF">B4114_2371</name>
</gene>
<dbReference type="PATRIC" id="fig|1422.17.peg.2970"/>
<organism evidence="1 2">
    <name type="scientific">Geobacillus stearothermophilus</name>
    <name type="common">Bacillus stearothermophilus</name>
    <dbReference type="NCBI Taxonomy" id="1422"/>
    <lineage>
        <taxon>Bacteria</taxon>
        <taxon>Bacillati</taxon>
        <taxon>Bacillota</taxon>
        <taxon>Bacilli</taxon>
        <taxon>Bacillales</taxon>
        <taxon>Anoxybacillaceae</taxon>
        <taxon>Geobacillus</taxon>
    </lineage>
</organism>
<evidence type="ECO:0000313" key="2">
    <source>
        <dbReference type="Proteomes" id="UP000075517"/>
    </source>
</evidence>
<accession>A0A150NC38</accession>
<sequence length="47" mass="5577">MKKFCSCKPFQQGVAVVFRSCSWYIKVVQERQVYEVGRVEFDTNEVK</sequence>
<proteinExistence type="predicted"/>
<reference evidence="1 2" key="1">
    <citation type="submission" date="2016-01" db="EMBL/GenBank/DDBJ databases">
        <title>Draft Genome Sequences of Seven Thermophilic Sporeformers Isolated from Foods.</title>
        <authorList>
            <person name="Berendsen E.M."/>
            <person name="Wells-Bennik M.H."/>
            <person name="Krawcyk A.O."/>
            <person name="De Jong A."/>
            <person name="Holsappel S."/>
            <person name="Eijlander R.T."/>
            <person name="Kuipers O.P."/>
        </authorList>
    </citation>
    <scope>NUCLEOTIDE SEQUENCE [LARGE SCALE GENOMIC DNA]</scope>
    <source>
        <strain evidence="1 2">B4114</strain>
    </source>
</reference>
<dbReference type="Proteomes" id="UP000075517">
    <property type="component" value="Unassembled WGS sequence"/>
</dbReference>
<dbReference type="EMBL" id="LQYY01000057">
    <property type="protein sequence ID" value="KYD34267.1"/>
    <property type="molecule type" value="Genomic_DNA"/>
</dbReference>
<dbReference type="AlphaFoldDB" id="A0A150NC38"/>